<dbReference type="GO" id="GO:0022857">
    <property type="term" value="F:transmembrane transporter activity"/>
    <property type="evidence" value="ECO:0007669"/>
    <property type="project" value="InterPro"/>
</dbReference>
<keyword evidence="2" id="KW-0813">Transport</keyword>
<reference evidence="8 9" key="1">
    <citation type="journal article" date="2016" name="Nat. Commun.">
        <title>Thousands of microbial genomes shed light on interconnected biogeochemical processes in an aquifer system.</title>
        <authorList>
            <person name="Anantharaman K."/>
            <person name="Brown C.T."/>
            <person name="Hug L.A."/>
            <person name="Sharon I."/>
            <person name="Castelle C.J."/>
            <person name="Probst A.J."/>
            <person name="Thomas B.C."/>
            <person name="Singh A."/>
            <person name="Wilkins M.J."/>
            <person name="Karaoz U."/>
            <person name="Brodie E.L."/>
            <person name="Williams K.H."/>
            <person name="Hubbard S.S."/>
            <person name="Banfield J.F."/>
        </authorList>
    </citation>
    <scope>NUCLEOTIDE SEQUENCE [LARGE SCALE GENOMIC DNA]</scope>
</reference>
<feature type="transmembrane region" description="Helical" evidence="6">
    <location>
        <begin position="222"/>
        <end position="245"/>
    </location>
</feature>
<dbReference type="PANTHER" id="PTHR23519">
    <property type="entry name" value="AUTOPHAGY-RELATED PROTEIN 22"/>
    <property type="match status" value="1"/>
</dbReference>
<comment type="subcellular location">
    <subcellularLocation>
        <location evidence="1">Endomembrane system</location>
        <topology evidence="1">Multi-pass membrane protein</topology>
    </subcellularLocation>
</comment>
<dbReference type="STRING" id="1801743.A2824_03705"/>
<evidence type="ECO:0000256" key="2">
    <source>
        <dbReference type="ARBA" id="ARBA00022448"/>
    </source>
</evidence>
<evidence type="ECO:0000256" key="6">
    <source>
        <dbReference type="SAM" id="Phobius"/>
    </source>
</evidence>
<dbReference type="GO" id="GO:0012505">
    <property type="term" value="C:endomembrane system"/>
    <property type="evidence" value="ECO:0007669"/>
    <property type="project" value="UniProtKB-SubCell"/>
</dbReference>
<accession>A0A1F6VIX3</accession>
<feature type="transmembrane region" description="Helical" evidence="6">
    <location>
        <begin position="172"/>
        <end position="193"/>
    </location>
</feature>
<dbReference type="Proteomes" id="UP000178059">
    <property type="component" value="Unassembled WGS sequence"/>
</dbReference>
<dbReference type="PROSITE" id="PS50850">
    <property type="entry name" value="MFS"/>
    <property type="match status" value="1"/>
</dbReference>
<keyword evidence="3 6" id="KW-0812">Transmembrane</keyword>
<feature type="transmembrane region" description="Helical" evidence="6">
    <location>
        <begin position="294"/>
        <end position="312"/>
    </location>
</feature>
<keyword evidence="4 6" id="KW-1133">Transmembrane helix</keyword>
<evidence type="ECO:0000313" key="9">
    <source>
        <dbReference type="Proteomes" id="UP000178059"/>
    </source>
</evidence>
<dbReference type="InterPro" id="IPR024671">
    <property type="entry name" value="Atg22-like"/>
</dbReference>
<evidence type="ECO:0000256" key="3">
    <source>
        <dbReference type="ARBA" id="ARBA00022692"/>
    </source>
</evidence>
<feature type="domain" description="Major facilitator superfamily (MFS) profile" evidence="7">
    <location>
        <begin position="226"/>
        <end position="412"/>
    </location>
</feature>
<evidence type="ECO:0000256" key="5">
    <source>
        <dbReference type="ARBA" id="ARBA00023136"/>
    </source>
</evidence>
<feature type="transmembrane region" description="Helical" evidence="6">
    <location>
        <begin position="40"/>
        <end position="64"/>
    </location>
</feature>
<comment type="caution">
    <text evidence="8">The sequence shown here is derived from an EMBL/GenBank/DDBJ whole genome shotgun (WGS) entry which is preliminary data.</text>
</comment>
<feature type="transmembrane region" description="Helical" evidence="6">
    <location>
        <begin position="318"/>
        <end position="340"/>
    </location>
</feature>
<feature type="transmembrane region" description="Helical" evidence="6">
    <location>
        <begin position="386"/>
        <end position="404"/>
    </location>
</feature>
<dbReference type="AlphaFoldDB" id="A0A1F6VIX3"/>
<dbReference type="SUPFAM" id="SSF103473">
    <property type="entry name" value="MFS general substrate transporter"/>
    <property type="match status" value="1"/>
</dbReference>
<dbReference type="InterPro" id="IPR050495">
    <property type="entry name" value="ATG22/LtaA_families"/>
</dbReference>
<proteinExistence type="predicted"/>
<dbReference type="EMBL" id="MFTT01000022">
    <property type="protein sequence ID" value="OGI69607.1"/>
    <property type="molecule type" value="Genomic_DNA"/>
</dbReference>
<feature type="transmembrane region" description="Helical" evidence="6">
    <location>
        <begin position="145"/>
        <end position="166"/>
    </location>
</feature>
<feature type="transmembrane region" description="Helical" evidence="6">
    <location>
        <begin position="100"/>
        <end position="124"/>
    </location>
</feature>
<dbReference type="InterPro" id="IPR036259">
    <property type="entry name" value="MFS_trans_sf"/>
</dbReference>
<evidence type="ECO:0000313" key="8">
    <source>
        <dbReference type="EMBL" id="OGI69607.1"/>
    </source>
</evidence>
<protein>
    <recommendedName>
        <fullName evidence="7">Major facilitator superfamily (MFS) profile domain-containing protein</fullName>
    </recommendedName>
</protein>
<dbReference type="InterPro" id="IPR020846">
    <property type="entry name" value="MFS_dom"/>
</dbReference>
<feature type="transmembrane region" description="Helical" evidence="6">
    <location>
        <begin position="361"/>
        <end position="380"/>
    </location>
</feature>
<gene>
    <name evidence="8" type="ORF">A2824_03705</name>
</gene>
<dbReference type="PANTHER" id="PTHR23519:SF1">
    <property type="entry name" value="AUTOPHAGY-RELATED PROTEIN 22"/>
    <property type="match status" value="1"/>
</dbReference>
<feature type="transmembrane region" description="Helical" evidence="6">
    <location>
        <begin position="265"/>
        <end position="285"/>
    </location>
</feature>
<evidence type="ECO:0000259" key="7">
    <source>
        <dbReference type="PROSITE" id="PS50850"/>
    </source>
</evidence>
<evidence type="ECO:0000256" key="1">
    <source>
        <dbReference type="ARBA" id="ARBA00004127"/>
    </source>
</evidence>
<dbReference type="Gene3D" id="1.20.1250.20">
    <property type="entry name" value="MFS general substrate transporter like domains"/>
    <property type="match status" value="2"/>
</dbReference>
<keyword evidence="5 6" id="KW-0472">Membrane</keyword>
<feature type="transmembrane region" description="Helical" evidence="6">
    <location>
        <begin position="76"/>
        <end position="94"/>
    </location>
</feature>
<dbReference type="Pfam" id="PF11700">
    <property type="entry name" value="ATG22"/>
    <property type="match status" value="1"/>
</dbReference>
<organism evidence="8 9">
    <name type="scientific">Candidatus Nomurabacteria bacterium RIFCSPHIGHO2_01_FULL_42_16</name>
    <dbReference type="NCBI Taxonomy" id="1801743"/>
    <lineage>
        <taxon>Bacteria</taxon>
        <taxon>Candidatus Nomuraibacteriota</taxon>
    </lineage>
</organism>
<sequence length="412" mass="46793">MSKRNIFLWALYDFANSVVMIVFFLYFSQWLVVDNSVSDAWYNALFIFSTILLILTAPIVSVLADKSGKCFSFLRKNTVVVWILYILLSLLILFTPEQKVLAMTLFVLGNFAYQLSFTFYHPLLNELAPEEKRGWISGIGNASNWLGQITGLILVLPFIKGGLYLFGEPGRAQVFLPATIGFILLSLPMMLFFRKEETLQMDLGFRHLKEEYKNVFKQIKTLWVIPGVSMFLIAFFFFNDAILTASNNFPIVLERVFQAPDAKKTLLLALILLTSAVGSILCGYLGDRFGLKRVLNWILFGWIIIFPLIGLSPNIEILTVWVTIMGILFGGVWAVSRALLSRLIPKEQLNYGFSFYIISERFASFLGPLVWSGIVVFTSTANNLNYRIAMVSMTAFIIIGLLLMKKVEYQNL</sequence>
<evidence type="ECO:0000256" key="4">
    <source>
        <dbReference type="ARBA" id="ARBA00022989"/>
    </source>
</evidence>
<name>A0A1F6VIX3_9BACT</name>
<feature type="transmembrane region" description="Helical" evidence="6">
    <location>
        <begin position="7"/>
        <end position="28"/>
    </location>
</feature>